<comment type="similarity">
    <text evidence="2">Belongs to the metallo-beta-lactamase superfamily.</text>
</comment>
<evidence type="ECO:0000256" key="4">
    <source>
        <dbReference type="ARBA" id="ARBA00022801"/>
    </source>
</evidence>
<organism evidence="8 9">
    <name type="scientific">Nocardioides aquiterrae</name>
    <dbReference type="NCBI Taxonomy" id="203799"/>
    <lineage>
        <taxon>Bacteria</taxon>
        <taxon>Bacillati</taxon>
        <taxon>Actinomycetota</taxon>
        <taxon>Actinomycetes</taxon>
        <taxon>Propionibacteriales</taxon>
        <taxon>Nocardioidaceae</taxon>
        <taxon>Nocardioides</taxon>
    </lineage>
</organism>
<dbReference type="Gene3D" id="3.60.15.10">
    <property type="entry name" value="Ribonuclease Z/Hydroxyacylglutathione hydrolase-like"/>
    <property type="match status" value="1"/>
</dbReference>
<evidence type="ECO:0000259" key="7">
    <source>
        <dbReference type="SMART" id="SM00849"/>
    </source>
</evidence>
<proteinExistence type="inferred from homology"/>
<evidence type="ECO:0000313" key="9">
    <source>
        <dbReference type="Proteomes" id="UP001499979"/>
    </source>
</evidence>
<dbReference type="CDD" id="cd07729">
    <property type="entry name" value="AHL_lactonase_MBL-fold"/>
    <property type="match status" value="1"/>
</dbReference>
<accession>A0ABN1U770</accession>
<feature type="compositionally biased region" description="Basic and acidic residues" evidence="6">
    <location>
        <begin position="251"/>
        <end position="268"/>
    </location>
</feature>
<evidence type="ECO:0000256" key="3">
    <source>
        <dbReference type="ARBA" id="ARBA00022723"/>
    </source>
</evidence>
<comment type="cofactor">
    <cofactor evidence="1">
        <name>Zn(2+)</name>
        <dbReference type="ChEBI" id="CHEBI:29105"/>
    </cofactor>
</comment>
<reference evidence="8 9" key="1">
    <citation type="journal article" date="2019" name="Int. J. Syst. Evol. Microbiol.">
        <title>The Global Catalogue of Microorganisms (GCM) 10K type strain sequencing project: providing services to taxonomists for standard genome sequencing and annotation.</title>
        <authorList>
            <consortium name="The Broad Institute Genomics Platform"/>
            <consortium name="The Broad Institute Genome Sequencing Center for Infectious Disease"/>
            <person name="Wu L."/>
            <person name="Ma J."/>
        </authorList>
    </citation>
    <scope>NUCLEOTIDE SEQUENCE [LARGE SCALE GENOMIC DNA]</scope>
    <source>
        <strain evidence="8 9">JCM 11813</strain>
    </source>
</reference>
<dbReference type="SMART" id="SM00849">
    <property type="entry name" value="Lactamase_B"/>
    <property type="match status" value="1"/>
</dbReference>
<gene>
    <name evidence="8" type="ORF">GCM10009606_01680</name>
</gene>
<dbReference type="Pfam" id="PF00753">
    <property type="entry name" value="Lactamase_B"/>
    <property type="match status" value="1"/>
</dbReference>
<keyword evidence="9" id="KW-1185">Reference proteome</keyword>
<keyword evidence="5" id="KW-0862">Zinc</keyword>
<keyword evidence="4" id="KW-0378">Hydrolase</keyword>
<dbReference type="SUPFAM" id="SSF56281">
    <property type="entry name" value="Metallo-hydrolase/oxidoreductase"/>
    <property type="match status" value="1"/>
</dbReference>
<dbReference type="EMBL" id="BAAAJE010000001">
    <property type="protein sequence ID" value="GAA1125646.1"/>
    <property type="molecule type" value="Genomic_DNA"/>
</dbReference>
<evidence type="ECO:0000256" key="2">
    <source>
        <dbReference type="ARBA" id="ARBA00007749"/>
    </source>
</evidence>
<evidence type="ECO:0000313" key="8">
    <source>
        <dbReference type="EMBL" id="GAA1125646.1"/>
    </source>
</evidence>
<protein>
    <submittedName>
        <fullName evidence="8">N-acyl homoserine lactonase family protein</fullName>
    </submittedName>
</protein>
<evidence type="ECO:0000256" key="6">
    <source>
        <dbReference type="SAM" id="MobiDB-lite"/>
    </source>
</evidence>
<name>A0ABN1U770_9ACTN</name>
<evidence type="ECO:0000256" key="5">
    <source>
        <dbReference type="ARBA" id="ARBA00022833"/>
    </source>
</evidence>
<feature type="domain" description="Metallo-beta-lactamase" evidence="7">
    <location>
        <begin position="32"/>
        <end position="240"/>
    </location>
</feature>
<comment type="caution">
    <text evidence="8">The sequence shown here is derived from an EMBL/GenBank/DDBJ whole genome shotgun (WGS) entry which is preliminary data.</text>
</comment>
<sequence>MTSLHLLDGGTLDVESSVVIPSTRYGTRLTVPVQMFLVGTTHGYVLVDTGNDPRVIDDPEGAWGQKLADSARPTMAGHHHLARQLQLLGLSPTDVKVVIYTHLHHDHAGGGRLFPDAVHVVQRTEHRWAMSPDPQAAGAYVASDLAEPRSWRLADGDWHVLPGISLVLTPGHTPGHQSVMVWEAPDLGNVILAGDAINSHENIDSNVPPGITTDAVAAGLSMRRLTALADATDAVIVTGHDMEQFRAMPKAPERLRRTDEWPASRRLPDPGPLRIGSS</sequence>
<dbReference type="Proteomes" id="UP001499979">
    <property type="component" value="Unassembled WGS sequence"/>
</dbReference>
<feature type="region of interest" description="Disordered" evidence="6">
    <location>
        <begin position="249"/>
        <end position="278"/>
    </location>
</feature>
<dbReference type="InterPro" id="IPR001279">
    <property type="entry name" value="Metallo-B-lactamas"/>
</dbReference>
<dbReference type="PANTHER" id="PTHR42978:SF2">
    <property type="entry name" value="102 KBASES UNSTABLE REGION: FROM 1 TO 119443"/>
    <property type="match status" value="1"/>
</dbReference>
<dbReference type="PANTHER" id="PTHR42978">
    <property type="entry name" value="QUORUM-QUENCHING LACTONASE YTNP-RELATED-RELATED"/>
    <property type="match status" value="1"/>
</dbReference>
<dbReference type="InterPro" id="IPR036866">
    <property type="entry name" value="RibonucZ/Hydroxyglut_hydro"/>
</dbReference>
<evidence type="ECO:0000256" key="1">
    <source>
        <dbReference type="ARBA" id="ARBA00001947"/>
    </source>
</evidence>
<keyword evidence="3" id="KW-0479">Metal-binding</keyword>
<dbReference type="InterPro" id="IPR051013">
    <property type="entry name" value="MBL_superfamily_lactonases"/>
</dbReference>